<gene>
    <name evidence="1" type="ORF">llap_22397</name>
</gene>
<dbReference type="Proteomes" id="UP000233556">
    <property type="component" value="Unassembled WGS sequence"/>
</dbReference>
<protein>
    <submittedName>
        <fullName evidence="1">Uncharacterized protein</fullName>
    </submittedName>
</protein>
<keyword evidence="2" id="KW-1185">Reference proteome</keyword>
<proteinExistence type="predicted"/>
<evidence type="ECO:0000313" key="1">
    <source>
        <dbReference type="EMBL" id="PKU27299.1"/>
    </source>
</evidence>
<accession>A0A2I0T0H9</accession>
<dbReference type="EMBL" id="KZ528918">
    <property type="protein sequence ID" value="PKU27299.1"/>
    <property type="molecule type" value="Genomic_DNA"/>
</dbReference>
<dbReference type="AlphaFoldDB" id="A0A2I0T0H9"/>
<organism evidence="1 2">
    <name type="scientific">Limosa lapponica baueri</name>
    <dbReference type="NCBI Taxonomy" id="1758121"/>
    <lineage>
        <taxon>Eukaryota</taxon>
        <taxon>Metazoa</taxon>
        <taxon>Chordata</taxon>
        <taxon>Craniata</taxon>
        <taxon>Vertebrata</taxon>
        <taxon>Euteleostomi</taxon>
        <taxon>Archelosauria</taxon>
        <taxon>Archosauria</taxon>
        <taxon>Dinosauria</taxon>
        <taxon>Saurischia</taxon>
        <taxon>Theropoda</taxon>
        <taxon>Coelurosauria</taxon>
        <taxon>Aves</taxon>
        <taxon>Neognathae</taxon>
        <taxon>Neoaves</taxon>
        <taxon>Charadriiformes</taxon>
        <taxon>Scolopacidae</taxon>
        <taxon>Limosa</taxon>
    </lineage>
</organism>
<reference evidence="2" key="2">
    <citation type="submission" date="2017-12" db="EMBL/GenBank/DDBJ databases">
        <title>Genome sequence of the Bar-tailed Godwit (Limosa lapponica baueri).</title>
        <authorList>
            <person name="Lima N.C.B."/>
            <person name="Parody-Merino A.M."/>
            <person name="Battley P.F."/>
            <person name="Fidler A.E."/>
            <person name="Prosdocimi F."/>
        </authorList>
    </citation>
    <scope>NUCLEOTIDE SEQUENCE [LARGE SCALE GENOMIC DNA]</scope>
</reference>
<evidence type="ECO:0000313" key="2">
    <source>
        <dbReference type="Proteomes" id="UP000233556"/>
    </source>
</evidence>
<sequence>MRHQAEPGDVISFDVPRSPTWHPCCQPLPEGQGRVDGGGGHQWIRLLALLVLVGGQRTLAGSSAQDLQKTEEHPSVYFGTQEYGTTSRRLQEHHQQSWSSCTTSV</sequence>
<name>A0A2I0T0H9_LIMLA</name>
<reference evidence="2" key="1">
    <citation type="submission" date="2017-11" db="EMBL/GenBank/DDBJ databases">
        <authorList>
            <person name="Lima N.C."/>
            <person name="Parody-Merino A.M."/>
            <person name="Battley P.F."/>
            <person name="Fidler A.E."/>
            <person name="Prosdocimi F."/>
        </authorList>
    </citation>
    <scope>NUCLEOTIDE SEQUENCE [LARGE SCALE GENOMIC DNA]</scope>
</reference>